<protein>
    <recommendedName>
        <fullName evidence="5">Arrestin C-terminal-like domain-containing protein</fullName>
    </recommendedName>
</protein>
<dbReference type="EMBL" id="JACBAE010001387">
    <property type="protein sequence ID" value="KAF7158307.1"/>
    <property type="molecule type" value="Genomic_DNA"/>
</dbReference>
<evidence type="ECO:0000313" key="3">
    <source>
        <dbReference type="EMBL" id="KAF7158307.1"/>
    </source>
</evidence>
<dbReference type="GO" id="GO:0005886">
    <property type="term" value="C:plasma membrane"/>
    <property type="evidence" value="ECO:0007669"/>
    <property type="project" value="TreeGrafter"/>
</dbReference>
<dbReference type="PANTHER" id="PTHR11188">
    <property type="entry name" value="ARRESTIN DOMAIN CONTAINING PROTEIN"/>
    <property type="match status" value="1"/>
</dbReference>
<comment type="similarity">
    <text evidence="1">Belongs to the arrestin family.</text>
</comment>
<evidence type="ECO:0000256" key="1">
    <source>
        <dbReference type="ARBA" id="ARBA00005298"/>
    </source>
</evidence>
<dbReference type="GO" id="GO:0005829">
    <property type="term" value="C:cytosol"/>
    <property type="evidence" value="ECO:0007669"/>
    <property type="project" value="TreeGrafter"/>
</dbReference>
<dbReference type="Gene3D" id="2.60.40.640">
    <property type="match status" value="1"/>
</dbReference>
<dbReference type="GO" id="GO:0031625">
    <property type="term" value="F:ubiquitin protein ligase binding"/>
    <property type="evidence" value="ECO:0007669"/>
    <property type="project" value="TreeGrafter"/>
</dbReference>
<name>A0A8H6UL14_9EURO</name>
<feature type="region of interest" description="Disordered" evidence="2">
    <location>
        <begin position="316"/>
        <end position="353"/>
    </location>
</feature>
<evidence type="ECO:0000313" key="4">
    <source>
        <dbReference type="Proteomes" id="UP000654922"/>
    </source>
</evidence>
<dbReference type="InterPro" id="IPR014752">
    <property type="entry name" value="Arrestin-like_C"/>
</dbReference>
<dbReference type="OrthoDB" id="2333384at2759"/>
<dbReference type="GO" id="GO:0070086">
    <property type="term" value="P:ubiquitin-dependent endocytosis"/>
    <property type="evidence" value="ECO:0007669"/>
    <property type="project" value="TreeGrafter"/>
</dbReference>
<evidence type="ECO:0000256" key="2">
    <source>
        <dbReference type="SAM" id="MobiDB-lite"/>
    </source>
</evidence>
<evidence type="ECO:0008006" key="5">
    <source>
        <dbReference type="Google" id="ProtNLM"/>
    </source>
</evidence>
<gene>
    <name evidence="3" type="ORF">CNMCM5623_003076</name>
</gene>
<organism evidence="3 4">
    <name type="scientific">Aspergillus felis</name>
    <dbReference type="NCBI Taxonomy" id="1287682"/>
    <lineage>
        <taxon>Eukaryota</taxon>
        <taxon>Fungi</taxon>
        <taxon>Dikarya</taxon>
        <taxon>Ascomycota</taxon>
        <taxon>Pezizomycotina</taxon>
        <taxon>Eurotiomycetes</taxon>
        <taxon>Eurotiomycetidae</taxon>
        <taxon>Eurotiales</taxon>
        <taxon>Aspergillaceae</taxon>
        <taxon>Aspergillus</taxon>
        <taxon>Aspergillus subgen. Fumigati</taxon>
    </lineage>
</organism>
<dbReference type="GO" id="GO:0030674">
    <property type="term" value="F:protein-macromolecule adaptor activity"/>
    <property type="evidence" value="ECO:0007669"/>
    <property type="project" value="TreeGrafter"/>
</dbReference>
<sequence length="517" mass="59169">MESAIDMYWFHNDTPTVVTQILRDLDKKRKLAIVLELTEPAFFLPEATGNRPVVLRGRCTLIVKRPLKIKQVVVALDGFSYIRWPNRIREMGSIVNCPLTLFNSKKDSKTQFQYQAKDPEKPIPEVEAPQKRFKALRKMVDKLHLRSARTEPDVNSKCFSPGNYSYDFEMILHSGLPESTFVEGTIVRYHLKASVQCHSMLRGMYKSTEVDAVRCPADAYVEDSVGGNWPLHVDGVLHVDITLPRKGIALEDCLPVLFKCKGYNDTKFRKLHVFLVEDVRYFLRDGTRAGKAPYKRRLLHESRNNDLRPEVQWQPEGELSEEELNTFEPKSTRFPMPSNNCDTPDDDSPPPSQTIDLNLTLNMPKCKSHRDASDCRFMHYDTKLRSVEVTHFLEFQVYVFINGSPATKPFEKLVPLTLRSCYAHAENTTLPGYFEERLPVYSSLASDAPVSTPDHDHDHQYAHLFISAAGSERPARGWTRRQVVLIFPSFPASMASIFSMLNCGRRSEALYNLDLGY</sequence>
<dbReference type="AlphaFoldDB" id="A0A8H6UL14"/>
<accession>A0A8H6UL14</accession>
<dbReference type="InterPro" id="IPR050357">
    <property type="entry name" value="Arrestin_domain-protein"/>
</dbReference>
<dbReference type="PANTHER" id="PTHR11188:SF17">
    <property type="entry name" value="FI21816P1"/>
    <property type="match status" value="1"/>
</dbReference>
<comment type="caution">
    <text evidence="3">The sequence shown here is derived from an EMBL/GenBank/DDBJ whole genome shotgun (WGS) entry which is preliminary data.</text>
</comment>
<dbReference type="Proteomes" id="UP000654922">
    <property type="component" value="Unassembled WGS sequence"/>
</dbReference>
<proteinExistence type="inferred from homology"/>
<reference evidence="3" key="1">
    <citation type="submission" date="2020-06" db="EMBL/GenBank/DDBJ databases">
        <title>Draft genome sequences of strains closely related to Aspergillus parafelis and Aspergillus hiratsukae.</title>
        <authorList>
            <person name="Dos Santos R.A.C."/>
            <person name="Rivero-Menendez O."/>
            <person name="Steenwyk J.L."/>
            <person name="Mead M.E."/>
            <person name="Goldman G.H."/>
            <person name="Alastruey-Izquierdo A."/>
            <person name="Rokas A."/>
        </authorList>
    </citation>
    <scope>NUCLEOTIDE SEQUENCE</scope>
    <source>
        <strain evidence="3">CNM-CM5623</strain>
    </source>
</reference>